<dbReference type="EMBL" id="BPQO01000006">
    <property type="protein sequence ID" value="GJD88212.1"/>
    <property type="molecule type" value="Genomic_DNA"/>
</dbReference>
<dbReference type="AlphaFoldDB" id="A0AAV4ZJ45"/>
<keyword evidence="2" id="KW-1185">Reference proteome</keyword>
<sequence>MKRDIKPAGGPDETELVHIQLDSLDREFDSDLGCPIYETVFSCSGPEGHAEAFITVVAGEVTTLDIVPQAMSDLHRLFAVLAEQTRAWRIDPKA</sequence>
<protein>
    <submittedName>
        <fullName evidence="1">Uncharacterized protein</fullName>
    </submittedName>
</protein>
<organism evidence="1 2">
    <name type="scientific">Methylobacterium hispanicum</name>
    <dbReference type="NCBI Taxonomy" id="270350"/>
    <lineage>
        <taxon>Bacteria</taxon>
        <taxon>Pseudomonadati</taxon>
        <taxon>Pseudomonadota</taxon>
        <taxon>Alphaproteobacteria</taxon>
        <taxon>Hyphomicrobiales</taxon>
        <taxon>Methylobacteriaceae</taxon>
        <taxon>Methylobacterium</taxon>
    </lineage>
</organism>
<accession>A0AAV4ZJ45</accession>
<evidence type="ECO:0000313" key="1">
    <source>
        <dbReference type="EMBL" id="GJD88212.1"/>
    </source>
</evidence>
<comment type="caution">
    <text evidence="1">The sequence shown here is derived from an EMBL/GenBank/DDBJ whole genome shotgun (WGS) entry which is preliminary data.</text>
</comment>
<gene>
    <name evidence="1" type="ORF">BHAOGJBA_1725</name>
</gene>
<name>A0AAV4ZJ45_9HYPH</name>
<dbReference type="Proteomes" id="UP001055247">
    <property type="component" value="Unassembled WGS sequence"/>
</dbReference>
<proteinExistence type="predicted"/>
<reference evidence="1" key="1">
    <citation type="journal article" date="2016" name="Front. Microbiol.">
        <title>Genome Sequence of the Piezophilic, Mesophilic Sulfate-Reducing Bacterium Desulfovibrio indicus J2T.</title>
        <authorList>
            <person name="Cao J."/>
            <person name="Maignien L."/>
            <person name="Shao Z."/>
            <person name="Alain K."/>
            <person name="Jebbar M."/>
        </authorList>
    </citation>
    <scope>NUCLEOTIDE SEQUENCE</scope>
    <source>
        <strain evidence="1">DSM 16372</strain>
    </source>
</reference>
<dbReference type="RefSeq" id="WP_066924922.1">
    <property type="nucleotide sequence ID" value="NZ_BPQO01000006.1"/>
</dbReference>
<reference evidence="1" key="2">
    <citation type="submission" date="2021-08" db="EMBL/GenBank/DDBJ databases">
        <authorList>
            <person name="Tani A."/>
            <person name="Ola A."/>
            <person name="Ogura Y."/>
            <person name="Katsura K."/>
            <person name="Hayashi T."/>
        </authorList>
    </citation>
    <scope>NUCLEOTIDE SEQUENCE</scope>
    <source>
        <strain evidence="1">DSM 16372</strain>
    </source>
</reference>
<evidence type="ECO:0000313" key="2">
    <source>
        <dbReference type="Proteomes" id="UP001055247"/>
    </source>
</evidence>